<dbReference type="GO" id="GO:0061507">
    <property type="term" value="F:2',3'-cyclic GMP-AMP binding"/>
    <property type="evidence" value="ECO:0007669"/>
    <property type="project" value="TreeGrafter"/>
</dbReference>
<evidence type="ECO:0000313" key="3">
    <source>
        <dbReference type="Proteomes" id="UP000789524"/>
    </source>
</evidence>
<feature type="domain" description="STING ligand-binding" evidence="1">
    <location>
        <begin position="10"/>
        <end position="106"/>
    </location>
</feature>
<dbReference type="InterPro" id="IPR055432">
    <property type="entry name" value="STING_LBD"/>
</dbReference>
<dbReference type="AlphaFoldDB" id="A0A8J2QKW2"/>
<reference evidence="2" key="1">
    <citation type="submission" date="2021-09" db="EMBL/GenBank/DDBJ databases">
        <authorList>
            <person name="Martin H S."/>
        </authorList>
    </citation>
    <scope>NUCLEOTIDE SEQUENCE</scope>
</reference>
<dbReference type="Pfam" id="PF15009">
    <property type="entry name" value="STING_LBD"/>
    <property type="match status" value="1"/>
</dbReference>
<proteinExistence type="predicted"/>
<dbReference type="GO" id="GO:0061709">
    <property type="term" value="P:reticulophagy"/>
    <property type="evidence" value="ECO:0007669"/>
    <property type="project" value="TreeGrafter"/>
</dbReference>
<dbReference type="GO" id="GO:0002218">
    <property type="term" value="P:activation of innate immune response"/>
    <property type="evidence" value="ECO:0007669"/>
    <property type="project" value="InterPro"/>
</dbReference>
<evidence type="ECO:0000259" key="1">
    <source>
        <dbReference type="Pfam" id="PF15009"/>
    </source>
</evidence>
<dbReference type="GO" id="GO:0000045">
    <property type="term" value="P:autophagosome assembly"/>
    <property type="evidence" value="ECO:0007669"/>
    <property type="project" value="TreeGrafter"/>
</dbReference>
<name>A0A8J2QKW2_9NEOP</name>
<dbReference type="GO" id="GO:0032481">
    <property type="term" value="P:positive regulation of type I interferon production"/>
    <property type="evidence" value="ECO:0007669"/>
    <property type="project" value="InterPro"/>
</dbReference>
<protein>
    <submittedName>
        <fullName evidence="2">(African queen) hypothetical protein</fullName>
    </submittedName>
</protein>
<comment type="caution">
    <text evidence="2">The sequence shown here is derived from an EMBL/GenBank/DDBJ whole genome shotgun (WGS) entry which is preliminary data.</text>
</comment>
<dbReference type="InterPro" id="IPR029158">
    <property type="entry name" value="STING"/>
</dbReference>
<organism evidence="2 3">
    <name type="scientific">Danaus chrysippus</name>
    <name type="common">African queen</name>
    <dbReference type="NCBI Taxonomy" id="151541"/>
    <lineage>
        <taxon>Eukaryota</taxon>
        <taxon>Metazoa</taxon>
        <taxon>Ecdysozoa</taxon>
        <taxon>Arthropoda</taxon>
        <taxon>Hexapoda</taxon>
        <taxon>Insecta</taxon>
        <taxon>Pterygota</taxon>
        <taxon>Neoptera</taxon>
        <taxon>Endopterygota</taxon>
        <taxon>Lepidoptera</taxon>
        <taxon>Glossata</taxon>
        <taxon>Ditrysia</taxon>
        <taxon>Papilionoidea</taxon>
        <taxon>Nymphalidae</taxon>
        <taxon>Danainae</taxon>
        <taxon>Danaini</taxon>
        <taxon>Danaina</taxon>
        <taxon>Danaus</taxon>
        <taxon>Anosia</taxon>
    </lineage>
</organism>
<dbReference type="Proteomes" id="UP000789524">
    <property type="component" value="Unassembled WGS sequence"/>
</dbReference>
<dbReference type="PANTHER" id="PTHR34339:SF1">
    <property type="entry name" value="STIMULATOR OF INTERFERON GENES PROTEIN"/>
    <property type="match status" value="1"/>
</dbReference>
<sequence length="128" mass="14670">MLIVVTKSLFCPPDLKHFNKINKDLPYLDDCSPLSKVTKHVAGVRDRVYKNSPYKIIRSGARPVYVIAECATPLHTLKRVLDKTAVYQDEDPTQNLADVLLNKIKELEPNFEDIINKSLQRHKELNIT</sequence>
<dbReference type="InterPro" id="IPR038623">
    <property type="entry name" value="STING_C_sf"/>
</dbReference>
<dbReference type="GO" id="GO:0045087">
    <property type="term" value="P:innate immune response"/>
    <property type="evidence" value="ECO:0007669"/>
    <property type="project" value="TreeGrafter"/>
</dbReference>
<dbReference type="GO" id="GO:0005789">
    <property type="term" value="C:endoplasmic reticulum membrane"/>
    <property type="evidence" value="ECO:0007669"/>
    <property type="project" value="TreeGrafter"/>
</dbReference>
<accession>A0A8J2QKW2</accession>
<dbReference type="EMBL" id="CAKASE010000052">
    <property type="protein sequence ID" value="CAG9565070.1"/>
    <property type="molecule type" value="Genomic_DNA"/>
</dbReference>
<dbReference type="GO" id="GO:0035438">
    <property type="term" value="F:cyclic-di-GMP binding"/>
    <property type="evidence" value="ECO:0007669"/>
    <property type="project" value="TreeGrafter"/>
</dbReference>
<evidence type="ECO:0000313" key="2">
    <source>
        <dbReference type="EMBL" id="CAG9565070.1"/>
    </source>
</evidence>
<dbReference type="GO" id="GO:0005776">
    <property type="term" value="C:autophagosome"/>
    <property type="evidence" value="ECO:0007669"/>
    <property type="project" value="TreeGrafter"/>
</dbReference>
<dbReference type="PANTHER" id="PTHR34339">
    <property type="entry name" value="STIMULATOR OF INTERFERON GENES PROTEIN"/>
    <property type="match status" value="1"/>
</dbReference>
<dbReference type="GO" id="GO:0016239">
    <property type="term" value="P:positive regulation of macroautophagy"/>
    <property type="evidence" value="ECO:0007669"/>
    <property type="project" value="TreeGrafter"/>
</dbReference>
<keyword evidence="3" id="KW-1185">Reference proteome</keyword>
<dbReference type="Gene3D" id="3.40.50.12100">
    <property type="entry name" value="Stimulator of interferon genes protein"/>
    <property type="match status" value="1"/>
</dbReference>
<gene>
    <name evidence="2" type="ORF">DCHRY22_LOCUS5977</name>
</gene>
<dbReference type="OrthoDB" id="6053839at2759"/>